<proteinExistence type="inferred from homology"/>
<evidence type="ECO:0000256" key="2">
    <source>
        <dbReference type="SAM" id="MobiDB-lite"/>
    </source>
</evidence>
<dbReference type="GO" id="GO:0001181">
    <property type="term" value="F:RNA polymerase I general transcription initiation factor activity"/>
    <property type="evidence" value="ECO:0007669"/>
    <property type="project" value="InterPro"/>
</dbReference>
<feature type="region of interest" description="Disordered" evidence="2">
    <location>
        <begin position="588"/>
        <end position="612"/>
    </location>
</feature>
<dbReference type="PANTHER" id="PTHR12790">
    <property type="entry name" value="TRANSCRIPTION INITIATION FACTOR IA RRN3"/>
    <property type="match status" value="1"/>
</dbReference>
<organism evidence="3">
    <name type="scientific">Palpitomonas bilix</name>
    <dbReference type="NCBI Taxonomy" id="652834"/>
    <lineage>
        <taxon>Eukaryota</taxon>
        <taxon>Eukaryota incertae sedis</taxon>
    </lineage>
</organism>
<gene>
    <name evidence="3" type="ORF">PBIL07802_LOCUS20053</name>
</gene>
<feature type="compositionally biased region" description="Acidic residues" evidence="2">
    <location>
        <begin position="592"/>
        <end position="601"/>
    </location>
</feature>
<evidence type="ECO:0000256" key="1">
    <source>
        <dbReference type="ARBA" id="ARBA00010098"/>
    </source>
</evidence>
<dbReference type="PANTHER" id="PTHR12790:SF0">
    <property type="entry name" value="RNA POLYMERASE I-SPECIFIC TRANSCRIPTION INITIATION FACTOR RRN3-RELATED"/>
    <property type="match status" value="1"/>
</dbReference>
<dbReference type="GO" id="GO:0005634">
    <property type="term" value="C:nucleus"/>
    <property type="evidence" value="ECO:0007669"/>
    <property type="project" value="TreeGrafter"/>
</dbReference>
<reference evidence="3" key="1">
    <citation type="submission" date="2021-01" db="EMBL/GenBank/DDBJ databases">
        <authorList>
            <person name="Corre E."/>
            <person name="Pelletier E."/>
            <person name="Niang G."/>
            <person name="Scheremetjew M."/>
            <person name="Finn R."/>
            <person name="Kale V."/>
            <person name="Holt S."/>
            <person name="Cochrane G."/>
            <person name="Meng A."/>
            <person name="Brown T."/>
            <person name="Cohen L."/>
        </authorList>
    </citation>
    <scope>NUCLEOTIDE SEQUENCE</scope>
    <source>
        <strain evidence="3">NIES-2562</strain>
    </source>
</reference>
<feature type="region of interest" description="Disordered" evidence="2">
    <location>
        <begin position="243"/>
        <end position="265"/>
    </location>
</feature>
<dbReference type="GO" id="GO:0001042">
    <property type="term" value="F:RNA polymerase I core binding"/>
    <property type="evidence" value="ECO:0007669"/>
    <property type="project" value="TreeGrafter"/>
</dbReference>
<dbReference type="EMBL" id="HBIB01030930">
    <property type="protein sequence ID" value="CAE0257792.1"/>
    <property type="molecule type" value="Transcribed_RNA"/>
</dbReference>
<dbReference type="InterPro" id="IPR007991">
    <property type="entry name" value="RNA_pol_I_trans_ini_fac_RRN3"/>
</dbReference>
<sequence length="706" mass="79487">MSAIGYDGKRKPSSLLTSAMRGSDGVNRSPHSQESESIVVKYVEDALTVRGGGSLSAEYSRLVTEISEGENVDRTLSALCRLSSLIMSDTHEALLSSVMKLNIATLNKDTGMHLRNLFVSLCTANAKFISLALGSLVKSMLPTQRMTEQGMRVEAADQEGYMRTVDTIVALLRNFPTSTEALLNIVEDAFPHRRYAAEVQITFLTNVIRLAEALPHMKEGLFLIICNKLVEIDVEIKLELLPDFQHDGEEDEEEQGEEEELDEESNALPFGELDLDEHEAAAAAERVAQQQRQAQQTSTSRVDTYGKKPTATAEEIHNIHAMANKMDALMCVMFTYLDELRKRGGKAMEETFEYFLVAFLKKVLPTHRSKYTQYLLFLSCSFHPAFPERLLAILYSGLFDHKNHEVYRISCSAYIASFVARALYLPIQMSFTAVELLSAWANEYMDKYESTVRYPDAEKHCVFYSNCQSLFYVLCYRLRELMDMEEFIQYLPALRMERLLRSRFNPLKLMLPTIARELVKQLKEFEICNVDSIVEENKSIILPKKTEWGGKNELDSFFPFDPYLLKNSLPFITPLYRNWGHHGEEDFLPLGDGDEDNEDERDSQSNSLVHSMRSTSSYGFASDGGSIPIGASYEHSQGSHEGLESMAFSPEVQSQYLQGMSFVKAANKSGGRRASVLGKSRPSERKESPAPEGSSSPAEGPFSLFC</sequence>
<feature type="region of interest" description="Disordered" evidence="2">
    <location>
        <begin position="668"/>
        <end position="706"/>
    </location>
</feature>
<feature type="region of interest" description="Disordered" evidence="2">
    <location>
        <begin position="284"/>
        <end position="307"/>
    </location>
</feature>
<evidence type="ECO:0008006" key="4">
    <source>
        <dbReference type="Google" id="ProtNLM"/>
    </source>
</evidence>
<evidence type="ECO:0000313" key="3">
    <source>
        <dbReference type="EMBL" id="CAE0257792.1"/>
    </source>
</evidence>
<comment type="similarity">
    <text evidence="1">Belongs to the RRN3 family.</text>
</comment>
<dbReference type="GO" id="GO:0006361">
    <property type="term" value="P:transcription initiation at RNA polymerase I promoter"/>
    <property type="evidence" value="ECO:0007669"/>
    <property type="project" value="InterPro"/>
</dbReference>
<dbReference type="AlphaFoldDB" id="A0A7S3DHZ4"/>
<name>A0A7S3DHZ4_9EUKA</name>
<feature type="compositionally biased region" description="Low complexity" evidence="2">
    <location>
        <begin position="690"/>
        <end position="706"/>
    </location>
</feature>
<accession>A0A7S3DHZ4</accession>
<feature type="compositionally biased region" description="Low complexity" evidence="2">
    <location>
        <begin position="284"/>
        <end position="296"/>
    </location>
</feature>
<protein>
    <recommendedName>
        <fullName evidence="4">RNA polymerase I-specific transcription initiation factor RRN3</fullName>
    </recommendedName>
</protein>
<feature type="compositionally biased region" description="Acidic residues" evidence="2">
    <location>
        <begin position="248"/>
        <end position="265"/>
    </location>
</feature>
<dbReference type="Pfam" id="PF05327">
    <property type="entry name" value="RRN3"/>
    <property type="match status" value="1"/>
</dbReference>
<feature type="region of interest" description="Disordered" evidence="2">
    <location>
        <begin position="1"/>
        <end position="32"/>
    </location>
</feature>